<organism evidence="1 2">
    <name type="scientific">Clostridium faecium</name>
    <dbReference type="NCBI Taxonomy" id="2762223"/>
    <lineage>
        <taxon>Bacteria</taxon>
        <taxon>Bacillati</taxon>
        <taxon>Bacillota</taxon>
        <taxon>Clostridia</taxon>
        <taxon>Eubacteriales</taxon>
        <taxon>Clostridiaceae</taxon>
        <taxon>Clostridium</taxon>
    </lineage>
</organism>
<dbReference type="Proteomes" id="UP000627166">
    <property type="component" value="Unassembled WGS sequence"/>
</dbReference>
<reference evidence="1 2" key="1">
    <citation type="submission" date="2020-08" db="EMBL/GenBank/DDBJ databases">
        <title>A Genomic Blueprint of the Chicken Gut Microbiome.</title>
        <authorList>
            <person name="Gilroy R."/>
            <person name="Ravi A."/>
            <person name="Getino M."/>
            <person name="Pursley I."/>
            <person name="Horton D.L."/>
            <person name="Alikhan N.-F."/>
            <person name="Baker D."/>
            <person name="Gharbi K."/>
            <person name="Hall N."/>
            <person name="Watson M."/>
            <person name="Adriaenssens E.M."/>
            <person name="Foster-Nyarko E."/>
            <person name="Jarju S."/>
            <person name="Secka A."/>
            <person name="Antonio M."/>
            <person name="Oren A."/>
            <person name="Chaudhuri R."/>
            <person name="La Ragione R.M."/>
            <person name="Hildebrand F."/>
            <person name="Pallen M.J."/>
        </authorList>
    </citation>
    <scope>NUCLEOTIDE SEQUENCE [LARGE SCALE GENOMIC DNA]</scope>
    <source>
        <strain evidence="1 2">N37</strain>
    </source>
</reference>
<sequence>MREALSLKDYKSLSEDDKAIMSKYIRPSIHVPYGHDRYINIDNELFSSGQLDNKVKGLYVWLCTYKQLDRNTDKIIAPRMSLDFVIDSTGLDNPSGYAIKNLRQMLISLESHGLIKADKDLASINKTVWFDVEILHAREKFEYFTQVYIGNVDAIMRSSDGLDAFKHIYTYAVVRSFVTSNKKYTKVVTIKKRLISERMNVSKNTYYNRLHWLRDHHVIGMFNVQMLNDYGGQKVLMTDIRDMKDLVTTIDDWKRRKIISKVLS</sequence>
<dbReference type="RefSeq" id="WP_191740604.1">
    <property type="nucleotide sequence ID" value="NZ_JACSQB010000087.1"/>
</dbReference>
<gene>
    <name evidence="1" type="ORF">H9637_11395</name>
</gene>
<proteinExistence type="predicted"/>
<comment type="caution">
    <text evidence="1">The sequence shown here is derived from an EMBL/GenBank/DDBJ whole genome shotgun (WGS) entry which is preliminary data.</text>
</comment>
<dbReference type="EMBL" id="JACSQB010000087">
    <property type="protein sequence ID" value="MBD8047636.1"/>
    <property type="molecule type" value="Genomic_DNA"/>
</dbReference>
<protein>
    <submittedName>
        <fullName evidence="1">Uncharacterized protein</fullName>
    </submittedName>
</protein>
<evidence type="ECO:0000313" key="2">
    <source>
        <dbReference type="Proteomes" id="UP000627166"/>
    </source>
</evidence>
<evidence type="ECO:0000313" key="1">
    <source>
        <dbReference type="EMBL" id="MBD8047636.1"/>
    </source>
</evidence>
<keyword evidence="2" id="KW-1185">Reference proteome</keyword>
<name>A0ABR8YUL1_9CLOT</name>
<accession>A0ABR8YUL1</accession>